<dbReference type="STRING" id="477245.TU94_00995"/>
<dbReference type="RefSeq" id="WP_044378259.1">
    <property type="nucleotide sequence ID" value="NZ_CP010849.1"/>
</dbReference>
<dbReference type="InterPro" id="IPR006311">
    <property type="entry name" value="TAT_signal"/>
</dbReference>
<dbReference type="OrthoDB" id="3968810at2"/>
<feature type="domain" description="P68 RBP/TagC-like beta-propeller" evidence="1">
    <location>
        <begin position="62"/>
        <end position="313"/>
    </location>
</feature>
<dbReference type="AlphaFoldDB" id="A0A0C5FV55"/>
<organism evidence="2 3">
    <name type="scientific">Streptomyces cyaneogriseus subsp. noncyanogenus</name>
    <dbReference type="NCBI Taxonomy" id="477245"/>
    <lineage>
        <taxon>Bacteria</taxon>
        <taxon>Bacillati</taxon>
        <taxon>Actinomycetota</taxon>
        <taxon>Actinomycetes</taxon>
        <taxon>Kitasatosporales</taxon>
        <taxon>Streptomycetaceae</taxon>
        <taxon>Streptomyces</taxon>
    </lineage>
</organism>
<dbReference type="InterPro" id="IPR048799">
    <property type="entry name" value="P68_RBP_TagC-like_beta-prop"/>
</dbReference>
<dbReference type="PATRIC" id="fig|477245.3.peg.235"/>
<gene>
    <name evidence="2" type="ORF">TU94_00995</name>
</gene>
<keyword evidence="3" id="KW-1185">Reference proteome</keyword>
<proteinExistence type="predicted"/>
<accession>A0A0C5FV55</accession>
<name>A0A0C5FV55_9ACTN</name>
<evidence type="ECO:0000313" key="2">
    <source>
        <dbReference type="EMBL" id="AJP00330.1"/>
    </source>
</evidence>
<sequence>MNHSFDRRTLLRAGGGVGLAALGLGYGAGAASAAVPTSKRFELSSVDSHDLYRNRALQDGTVQQSFAFDQTNRRLFVAQLRQGSDSKSGDLCITELEWSTWNAIGHMYLTGFGHAVSIGAQAVGTSTYLWTDVDADTSGYGKRLARFKYVNGTTLAASSSAVTKRTPVSTAVRHTCAIDPTHDRLIVRYLPSGSSVHRYAAYDLTAATNGDFTTRLVDFVEPSAIEAANFQGYTAYGQYLYCLSGHSNTDDATLWSVDMNTGGVTERFVTGAGSTLSFREPEGMAVYTTAAGEPRLFFGFASGDTTNQRLSNVFYKNVLV</sequence>
<dbReference type="Pfam" id="PF21311">
    <property type="entry name" value="Phage_RBD_prop"/>
    <property type="match status" value="1"/>
</dbReference>
<evidence type="ECO:0000313" key="3">
    <source>
        <dbReference type="Proteomes" id="UP000032234"/>
    </source>
</evidence>
<dbReference type="PROSITE" id="PS51318">
    <property type="entry name" value="TAT"/>
    <property type="match status" value="1"/>
</dbReference>
<protein>
    <submittedName>
        <fullName evidence="2">Teichoic acid biosynthesis protein C</fullName>
    </submittedName>
</protein>
<dbReference type="Proteomes" id="UP000032234">
    <property type="component" value="Chromosome"/>
</dbReference>
<dbReference type="KEGG" id="scw:TU94_00995"/>
<reference evidence="2 3" key="1">
    <citation type="submission" date="2015-02" db="EMBL/GenBank/DDBJ databases">
        <title>Genome sequence of thermotolerant Streptomyces cyaneogriseus subsp. Noncyanogenus NMWT1, the producer of nematocidal antibiotics nemadectin.</title>
        <authorList>
            <person name="Wang H."/>
            <person name="Li C."/>
            <person name="Xiang W."/>
            <person name="Wang X."/>
        </authorList>
    </citation>
    <scope>NUCLEOTIDE SEQUENCE [LARGE SCALE GENOMIC DNA]</scope>
    <source>
        <strain evidence="2 3">NMWT 1</strain>
    </source>
</reference>
<dbReference type="HOGENOM" id="CLU_052172_0_0_11"/>
<dbReference type="EMBL" id="CP010849">
    <property type="protein sequence ID" value="AJP00330.1"/>
    <property type="molecule type" value="Genomic_DNA"/>
</dbReference>
<evidence type="ECO:0000259" key="1">
    <source>
        <dbReference type="Pfam" id="PF21311"/>
    </source>
</evidence>